<dbReference type="Proteomes" id="UP000567179">
    <property type="component" value="Unassembled WGS sequence"/>
</dbReference>
<evidence type="ECO:0000256" key="11">
    <source>
        <dbReference type="SAM" id="SignalP"/>
    </source>
</evidence>
<dbReference type="InterPro" id="IPR011047">
    <property type="entry name" value="Quinoprotein_ADH-like_sf"/>
</dbReference>
<evidence type="ECO:0000259" key="13">
    <source>
        <dbReference type="Pfam" id="PF25293"/>
    </source>
</evidence>
<sequence>MRLPSLLRLGLAVLPFLSLPTPTWALHAADAGIVDWHKHLVGAPMTGAAVTAPSFYRTIDEDTGTEESTILTATGNNVLAALKAADGSVRWRYIFEKEDRILGYWKGETAIVSLSGPGGAVLRAFHPLSGDLLVESPIHDPAEAILAEPAWFGKDVAFSVDSNPSSSEGENTAEKSEEKTEFAYVLTNGRAVRKVNLATGATMWTWESADQGSSTIQSRLAITPDALYVVAVVQSTASYTLHVTTLHPSTGALLREQHIQSSLLNPLVQFAVLTASSRPTGAVKAPTTAAAVPVVAWLESGTLRHLTLTPALSEKPRLMPGLGFERVVDVGADVYARGECVLVKTDGSSSLVRISVDGETARVKAGVVWEYAESAHSKESPGESSYAGGVDKEGNAYVGRVWWKGSEEKASTDVFAGHLVEGAGLASGFLFPFDTKQHGIISHVALDAWNPSAWTVHARLLVSTSTGSIQLWEQTGTEAGCTLRWIREEALAGVVVAQIVELPPAKAGALLTSENDNVNGTEVARGFFSQLVWEVATASSLPSFLWAQISRAVALIQPPPKTTAPSRSPAGPLARDQFGFRQVIVAATVFGKLYGIDSANGDIVWSRVLGLGWAGQVGGRVQPVKLFTVKAVGDVDPALREGDAARGGQDPEVVLVGQRRADNTLVDTVVFHFNALTGADVTGRAKDEEVFEGHDLIQGPLIEGFLLGGAGEPKVAVLLDEYLQVYLYPDNDATQALFTALAPSLSFPVRTTVEGQQRVVGHAIDLSTTVHKSLAYPTWSLTLPAGTAVQAMTPQARSTPASYGRVLGNRTTLYKYLNARAFLLTTANAPLGTCGLRVVDGAKGTVLYTTEVKATPGKGCDIKAHLVENWLVYHYYEGEVGGGTAADSTGYRMVTVEFYEGTQPDEKTESSGLSSFSDDALNFQTLEQAYVFPYAITALATTSTKYGISTKDLIVATANHRIQSFPRRVLDPRRPNRKVTAEEAEEFMSTYEPLLPNDPRRVLSHNYDVANTQTILTAPALLESTSLVFAFGLDMFLTRVSPSNTFDVLSESFNKVQLVLTVTGLLVAILITRPMVERKQLKAKWY</sequence>
<evidence type="ECO:0000313" key="15">
    <source>
        <dbReference type="Proteomes" id="UP000567179"/>
    </source>
</evidence>
<keyword evidence="7" id="KW-0256">Endoplasmic reticulum</keyword>
<dbReference type="GO" id="GO:0034975">
    <property type="term" value="P:protein folding in endoplasmic reticulum"/>
    <property type="evidence" value="ECO:0007669"/>
    <property type="project" value="TreeGrafter"/>
</dbReference>
<dbReference type="InterPro" id="IPR058545">
    <property type="entry name" value="Beta-prop_EMC1_1st"/>
</dbReference>
<dbReference type="SUPFAM" id="SSF50998">
    <property type="entry name" value="Quinoprotein alcohol dehydrogenase-like"/>
    <property type="match status" value="2"/>
</dbReference>
<evidence type="ECO:0000256" key="10">
    <source>
        <dbReference type="ARBA" id="ARBA00023180"/>
    </source>
</evidence>
<organism evidence="14 15">
    <name type="scientific">Psilocybe cf. subviscida</name>
    <dbReference type="NCBI Taxonomy" id="2480587"/>
    <lineage>
        <taxon>Eukaryota</taxon>
        <taxon>Fungi</taxon>
        <taxon>Dikarya</taxon>
        <taxon>Basidiomycota</taxon>
        <taxon>Agaricomycotina</taxon>
        <taxon>Agaricomycetes</taxon>
        <taxon>Agaricomycetidae</taxon>
        <taxon>Agaricales</taxon>
        <taxon>Agaricineae</taxon>
        <taxon>Strophariaceae</taxon>
        <taxon>Psilocybe</taxon>
    </lineage>
</organism>
<protein>
    <recommendedName>
        <fullName evidence="4">ER membrane protein complex subunit 1</fullName>
    </recommendedName>
</protein>
<comment type="caution">
    <text evidence="14">The sequence shown here is derived from an EMBL/GenBank/DDBJ whole genome shotgun (WGS) entry which is preliminary data.</text>
</comment>
<feature type="signal peptide" evidence="11">
    <location>
        <begin position="1"/>
        <end position="25"/>
    </location>
</feature>
<dbReference type="Gene3D" id="2.130.10.10">
    <property type="entry name" value="YVTN repeat-like/Quinoprotein amine dehydrogenase"/>
    <property type="match status" value="1"/>
</dbReference>
<keyword evidence="8" id="KW-1133">Transmembrane helix</keyword>
<dbReference type="OrthoDB" id="28092at2759"/>
<dbReference type="PANTHER" id="PTHR21573:SF0">
    <property type="entry name" value="ER MEMBRANE PROTEIN COMPLEX SUBUNIT 1"/>
    <property type="match status" value="1"/>
</dbReference>
<accession>A0A8H5FAD4</accession>
<evidence type="ECO:0000256" key="3">
    <source>
        <dbReference type="ARBA" id="ARBA00011276"/>
    </source>
</evidence>
<evidence type="ECO:0000256" key="9">
    <source>
        <dbReference type="ARBA" id="ARBA00023136"/>
    </source>
</evidence>
<evidence type="ECO:0000256" key="4">
    <source>
        <dbReference type="ARBA" id="ARBA00020824"/>
    </source>
</evidence>
<dbReference type="EMBL" id="JAACJJ010000002">
    <property type="protein sequence ID" value="KAF5329635.1"/>
    <property type="molecule type" value="Genomic_DNA"/>
</dbReference>
<name>A0A8H5FAD4_9AGAR</name>
<gene>
    <name evidence="14" type="ORF">D9619_009267</name>
</gene>
<feature type="domain" description="ER membrane protein complex subunit 1 C-terminal" evidence="12">
    <location>
        <begin position="868"/>
        <end position="1085"/>
    </location>
</feature>
<evidence type="ECO:0000259" key="12">
    <source>
        <dbReference type="Pfam" id="PF07774"/>
    </source>
</evidence>
<evidence type="ECO:0000256" key="8">
    <source>
        <dbReference type="ARBA" id="ARBA00022989"/>
    </source>
</evidence>
<keyword evidence="9" id="KW-0472">Membrane</keyword>
<keyword evidence="10" id="KW-0325">Glycoprotein</keyword>
<dbReference type="Pfam" id="PF07774">
    <property type="entry name" value="EMC1_C"/>
    <property type="match status" value="1"/>
</dbReference>
<evidence type="ECO:0000256" key="1">
    <source>
        <dbReference type="ARBA" id="ARBA00004115"/>
    </source>
</evidence>
<dbReference type="InterPro" id="IPR026895">
    <property type="entry name" value="EMC1"/>
</dbReference>
<keyword evidence="6 11" id="KW-0732">Signal</keyword>
<comment type="similarity">
    <text evidence="2">Belongs to the EMC1 family.</text>
</comment>
<dbReference type="AlphaFoldDB" id="A0A8H5FAD4"/>
<comment type="subcellular location">
    <subcellularLocation>
        <location evidence="1">Endoplasmic reticulum membrane</location>
        <topology evidence="1">Single-pass type I membrane protein</topology>
    </subcellularLocation>
</comment>
<dbReference type="Pfam" id="PF25293">
    <property type="entry name" value="Beta-prop_EMC1_N"/>
    <property type="match status" value="1"/>
</dbReference>
<evidence type="ECO:0000256" key="5">
    <source>
        <dbReference type="ARBA" id="ARBA00022692"/>
    </source>
</evidence>
<proteinExistence type="inferred from homology"/>
<evidence type="ECO:0000256" key="2">
    <source>
        <dbReference type="ARBA" id="ARBA00007904"/>
    </source>
</evidence>
<evidence type="ECO:0000256" key="7">
    <source>
        <dbReference type="ARBA" id="ARBA00022824"/>
    </source>
</evidence>
<keyword evidence="15" id="KW-1185">Reference proteome</keyword>
<dbReference type="GO" id="GO:0072546">
    <property type="term" value="C:EMC complex"/>
    <property type="evidence" value="ECO:0007669"/>
    <property type="project" value="InterPro"/>
</dbReference>
<dbReference type="InterPro" id="IPR011678">
    <property type="entry name" value="EMC1_C"/>
</dbReference>
<evidence type="ECO:0000313" key="14">
    <source>
        <dbReference type="EMBL" id="KAF5329635.1"/>
    </source>
</evidence>
<dbReference type="PANTHER" id="PTHR21573">
    <property type="entry name" value="ER MEMBRANE PROTEIN COMPLEX SUBUNIT 1"/>
    <property type="match status" value="1"/>
</dbReference>
<keyword evidence="5" id="KW-0812">Transmembrane</keyword>
<feature type="domain" description="EMC1 first beta-propeller" evidence="13">
    <location>
        <begin position="25"/>
        <end position="264"/>
    </location>
</feature>
<evidence type="ECO:0000256" key="6">
    <source>
        <dbReference type="ARBA" id="ARBA00022729"/>
    </source>
</evidence>
<comment type="subunit">
    <text evidence="3">Component of the ER membrane protein complex (EMC).</text>
</comment>
<reference evidence="14 15" key="1">
    <citation type="journal article" date="2020" name="ISME J.">
        <title>Uncovering the hidden diversity of litter-decomposition mechanisms in mushroom-forming fungi.</title>
        <authorList>
            <person name="Floudas D."/>
            <person name="Bentzer J."/>
            <person name="Ahren D."/>
            <person name="Johansson T."/>
            <person name="Persson P."/>
            <person name="Tunlid A."/>
        </authorList>
    </citation>
    <scope>NUCLEOTIDE SEQUENCE [LARGE SCALE GENOMIC DNA]</scope>
    <source>
        <strain evidence="14 15">CBS 101986</strain>
    </source>
</reference>
<feature type="chain" id="PRO_5034730233" description="ER membrane protein complex subunit 1" evidence="11">
    <location>
        <begin position="26"/>
        <end position="1086"/>
    </location>
</feature>
<dbReference type="InterPro" id="IPR015943">
    <property type="entry name" value="WD40/YVTN_repeat-like_dom_sf"/>
</dbReference>